<keyword evidence="7 9" id="KW-0472">Membrane</keyword>
<feature type="transmembrane region" description="Helical" evidence="9">
    <location>
        <begin position="195"/>
        <end position="216"/>
    </location>
</feature>
<name>T4VQG8_PARBF</name>
<evidence type="ECO:0000256" key="1">
    <source>
        <dbReference type="ARBA" id="ARBA00004429"/>
    </source>
</evidence>
<evidence type="ECO:0000256" key="7">
    <source>
        <dbReference type="ARBA" id="ARBA00023136"/>
    </source>
</evidence>
<dbReference type="AlphaFoldDB" id="T4VQG8"/>
<evidence type="ECO:0000256" key="6">
    <source>
        <dbReference type="ARBA" id="ARBA00022989"/>
    </source>
</evidence>
<evidence type="ECO:0000256" key="8">
    <source>
        <dbReference type="ARBA" id="ARBA00035655"/>
    </source>
</evidence>
<reference evidence="10 11" key="1">
    <citation type="submission" date="2013-06" db="EMBL/GenBank/DDBJ databases">
        <authorList>
            <person name="Walk S."/>
            <person name="Aronoff D."/>
            <person name="Young V.Y."/>
            <person name="Marsh J."/>
            <person name="Harrison L."/>
            <person name="Daugherty S.C."/>
            <person name="Shefchek K.A."/>
            <person name="Hine E.E."/>
            <person name="Tallon L.J."/>
            <person name="Sadzewicz L.K."/>
            <person name="Rasko D.A."/>
        </authorList>
    </citation>
    <scope>NUCLEOTIDE SEQUENCE [LARGE SCALE GENOMIC DNA]</scope>
    <source>
        <strain evidence="10 11">ATCC 638</strain>
    </source>
</reference>
<feature type="transmembrane region" description="Helical" evidence="9">
    <location>
        <begin position="399"/>
        <end position="417"/>
    </location>
</feature>
<keyword evidence="5 9" id="KW-0812">Transmembrane</keyword>
<accession>T4VQG8</accession>
<dbReference type="PANTHER" id="PTHR30574">
    <property type="entry name" value="INNER MEMBRANE PROTEIN YEDE"/>
    <property type="match status" value="1"/>
</dbReference>
<keyword evidence="2" id="KW-0813">Transport</keyword>
<feature type="transmembrane region" description="Helical" evidence="9">
    <location>
        <begin position="364"/>
        <end position="387"/>
    </location>
</feature>
<comment type="similarity">
    <text evidence="8">Belongs to the TsuA/YedE (TC 9.B.102) family.</text>
</comment>
<sequence length="424" mass="46459">MINKTSIINNLNENKVSINYTQTTLAIIILLGMGAWAIFESNIKSTLGFEVLIGLAMGYVLQRSRFGFAGGVRRIYITGESSLTTALILLFSITILGTTAIHYGAAIKGIDIPGIASVEPASLATIAGGMMFGIGMMFSGGCASGTLTDMGEGEGRAFIVIIFFVLGALWGVHDLPMWKETFLFNIGTTVYLPDIFGYFGSLVISLLGFLGIYVFAKKYESKRRKSKTLIIPEYADWEKELPEQKKYKFFSKKTYHKFFIERWSFNKGAVVFSILFLSLLIVSGKSWGVTTSFAKWGGWASNSLGVVDISTWPWFIDKMEEMSKGFLMDGGSLRNIGLIIGSLVAALLAGRFSFKFRFTFKDSFVYIIGGLLMGYGSRIGLGCNAGALYSGITNFSLSGWVYLPAMVIGGIIGIKIVQKLKINM</sequence>
<feature type="transmembrane region" description="Helical" evidence="9">
    <location>
        <begin position="45"/>
        <end position="62"/>
    </location>
</feature>
<dbReference type="GO" id="GO:0005886">
    <property type="term" value="C:plasma membrane"/>
    <property type="evidence" value="ECO:0007669"/>
    <property type="project" value="UniProtKB-SubCell"/>
</dbReference>
<evidence type="ECO:0000256" key="4">
    <source>
        <dbReference type="ARBA" id="ARBA00022519"/>
    </source>
</evidence>
<dbReference type="Proteomes" id="UP000015688">
    <property type="component" value="Unassembled WGS sequence"/>
</dbReference>
<dbReference type="EMBL" id="AVNC01000015">
    <property type="protein sequence ID" value="EQK43738.1"/>
    <property type="molecule type" value="Genomic_DNA"/>
</dbReference>
<gene>
    <name evidence="10" type="ORF">C672_2682</name>
</gene>
<dbReference type="PATRIC" id="fig|1233171.3.peg.2571"/>
<dbReference type="RefSeq" id="WP_021433778.1">
    <property type="nucleotide sequence ID" value="NZ_AVNC01000015.1"/>
</dbReference>
<evidence type="ECO:0000256" key="3">
    <source>
        <dbReference type="ARBA" id="ARBA00022475"/>
    </source>
</evidence>
<comment type="subcellular location">
    <subcellularLocation>
        <location evidence="1">Cell inner membrane</location>
        <topology evidence="1">Multi-pass membrane protein</topology>
    </subcellularLocation>
</comment>
<dbReference type="InterPro" id="IPR007272">
    <property type="entry name" value="Sulf_transp_TsuA/YedE"/>
</dbReference>
<keyword evidence="3" id="KW-1003">Cell membrane</keyword>
<evidence type="ECO:0000256" key="9">
    <source>
        <dbReference type="SAM" id="Phobius"/>
    </source>
</evidence>
<feature type="transmembrane region" description="Helical" evidence="9">
    <location>
        <begin position="20"/>
        <end position="39"/>
    </location>
</feature>
<feature type="transmembrane region" description="Helical" evidence="9">
    <location>
        <begin position="83"/>
        <end position="103"/>
    </location>
</feature>
<comment type="caution">
    <text evidence="10">The sequence shown here is derived from an EMBL/GenBank/DDBJ whole genome shotgun (WGS) entry which is preliminary data.</text>
</comment>
<feature type="transmembrane region" description="Helical" evidence="9">
    <location>
        <begin position="332"/>
        <end position="352"/>
    </location>
</feature>
<evidence type="ECO:0000256" key="2">
    <source>
        <dbReference type="ARBA" id="ARBA00022448"/>
    </source>
</evidence>
<dbReference type="Pfam" id="PF04143">
    <property type="entry name" value="Sulf_transp"/>
    <property type="match status" value="1"/>
</dbReference>
<feature type="transmembrane region" description="Helical" evidence="9">
    <location>
        <begin position="263"/>
        <end position="282"/>
    </location>
</feature>
<keyword evidence="4" id="KW-0997">Cell inner membrane</keyword>
<evidence type="ECO:0000256" key="5">
    <source>
        <dbReference type="ARBA" id="ARBA00022692"/>
    </source>
</evidence>
<protein>
    <submittedName>
        <fullName evidence="10">Sulfur transport family protein</fullName>
    </submittedName>
</protein>
<keyword evidence="6 9" id="KW-1133">Transmembrane helix</keyword>
<proteinExistence type="inferred from homology"/>
<evidence type="ECO:0000313" key="11">
    <source>
        <dbReference type="Proteomes" id="UP000015688"/>
    </source>
</evidence>
<feature type="transmembrane region" description="Helical" evidence="9">
    <location>
        <begin position="123"/>
        <end position="145"/>
    </location>
</feature>
<feature type="transmembrane region" description="Helical" evidence="9">
    <location>
        <begin position="157"/>
        <end position="175"/>
    </location>
</feature>
<dbReference type="PANTHER" id="PTHR30574:SF1">
    <property type="entry name" value="SULPHUR TRANSPORT DOMAIN-CONTAINING PROTEIN"/>
    <property type="match status" value="1"/>
</dbReference>
<evidence type="ECO:0000313" key="10">
    <source>
        <dbReference type="EMBL" id="EQK43738.1"/>
    </source>
</evidence>
<organism evidence="10 11">
    <name type="scientific">Paraclostridium bifermentans ATCC 638 = DSM 14991</name>
    <dbReference type="NCBI Taxonomy" id="1233171"/>
    <lineage>
        <taxon>Bacteria</taxon>
        <taxon>Bacillati</taxon>
        <taxon>Bacillota</taxon>
        <taxon>Clostridia</taxon>
        <taxon>Peptostreptococcales</taxon>
        <taxon>Peptostreptococcaceae</taxon>
        <taxon>Paraclostridium</taxon>
    </lineage>
</organism>
<dbReference type="GeneID" id="67473517"/>